<sequence>MYLMEVGGLGLLPIHLSHTYASGHKKTTAPNWMRRFHTSKAHSPQTTPDDIVEAVA</sequence>
<organism evidence="1 2">
    <name type="scientific">Hymenobacter gelipurpurascens</name>
    <dbReference type="NCBI Taxonomy" id="89968"/>
    <lineage>
        <taxon>Bacteria</taxon>
        <taxon>Pseudomonadati</taxon>
        <taxon>Bacteroidota</taxon>
        <taxon>Cytophagia</taxon>
        <taxon>Cytophagales</taxon>
        <taxon>Hymenobacteraceae</taxon>
        <taxon>Hymenobacter</taxon>
    </lineage>
</organism>
<proteinExistence type="predicted"/>
<dbReference type="Proteomes" id="UP000198131">
    <property type="component" value="Unassembled WGS sequence"/>
</dbReference>
<reference evidence="2" key="1">
    <citation type="submission" date="2017-06" db="EMBL/GenBank/DDBJ databases">
        <authorList>
            <person name="Varghese N."/>
            <person name="Submissions S."/>
        </authorList>
    </citation>
    <scope>NUCLEOTIDE SEQUENCE [LARGE SCALE GENOMIC DNA]</scope>
    <source>
        <strain evidence="2">DSM 11116</strain>
    </source>
</reference>
<keyword evidence="2" id="KW-1185">Reference proteome</keyword>
<evidence type="ECO:0000313" key="2">
    <source>
        <dbReference type="Proteomes" id="UP000198131"/>
    </source>
</evidence>
<dbReference type="AlphaFoldDB" id="A0A212TK13"/>
<gene>
    <name evidence="1" type="ORF">SAMN06265337_1601</name>
</gene>
<evidence type="ECO:0000313" key="1">
    <source>
        <dbReference type="EMBL" id="SNC66409.1"/>
    </source>
</evidence>
<dbReference type="EMBL" id="FYEW01000001">
    <property type="protein sequence ID" value="SNC66409.1"/>
    <property type="molecule type" value="Genomic_DNA"/>
</dbReference>
<dbReference type="RefSeq" id="WP_170934733.1">
    <property type="nucleotide sequence ID" value="NZ_FYEW01000001.1"/>
</dbReference>
<name>A0A212TK13_9BACT</name>
<accession>A0A212TK13</accession>
<protein>
    <submittedName>
        <fullName evidence="1">Uncharacterized protein</fullName>
    </submittedName>
</protein>